<organism evidence="4 5">
    <name type="scientific">Stigmatella aurantiaca</name>
    <dbReference type="NCBI Taxonomy" id="41"/>
    <lineage>
        <taxon>Bacteria</taxon>
        <taxon>Pseudomonadati</taxon>
        <taxon>Myxococcota</taxon>
        <taxon>Myxococcia</taxon>
        <taxon>Myxococcales</taxon>
        <taxon>Cystobacterineae</taxon>
        <taxon>Archangiaceae</taxon>
        <taxon>Stigmatella</taxon>
    </lineage>
</organism>
<evidence type="ECO:0000256" key="2">
    <source>
        <dbReference type="SAM" id="SignalP"/>
    </source>
</evidence>
<dbReference type="Pfam" id="PF03422">
    <property type="entry name" value="CBM_6"/>
    <property type="match status" value="1"/>
</dbReference>
<evidence type="ECO:0000313" key="4">
    <source>
        <dbReference type="EMBL" id="SEN07488.1"/>
    </source>
</evidence>
<dbReference type="InterPro" id="IPR005084">
    <property type="entry name" value="CBM6"/>
</dbReference>
<keyword evidence="1 2" id="KW-0732">Signal</keyword>
<dbReference type="PROSITE" id="PS51175">
    <property type="entry name" value="CBM6"/>
    <property type="match status" value="1"/>
</dbReference>
<dbReference type="SUPFAM" id="SSF49785">
    <property type="entry name" value="Galactose-binding domain-like"/>
    <property type="match status" value="1"/>
</dbReference>
<gene>
    <name evidence="4" type="ORF">SAMN05444354_13014</name>
</gene>
<proteinExistence type="predicted"/>
<protein>
    <submittedName>
        <fullName evidence="4">Carbohydrate binding module (Family 6)</fullName>
    </submittedName>
</protein>
<name>A0A1H8DLS0_STIAU</name>
<dbReference type="Proteomes" id="UP000182719">
    <property type="component" value="Unassembled WGS sequence"/>
</dbReference>
<reference evidence="5" key="1">
    <citation type="submission" date="2016-10" db="EMBL/GenBank/DDBJ databases">
        <authorList>
            <person name="Varghese N."/>
            <person name="Submissions S."/>
        </authorList>
    </citation>
    <scope>NUCLEOTIDE SEQUENCE [LARGE SCALE GENOMIC DNA]</scope>
    <source>
        <strain evidence="5">DSM 17044</strain>
    </source>
</reference>
<dbReference type="SMART" id="SM00606">
    <property type="entry name" value="CBD_IV"/>
    <property type="match status" value="1"/>
</dbReference>
<evidence type="ECO:0000256" key="1">
    <source>
        <dbReference type="ARBA" id="ARBA00022729"/>
    </source>
</evidence>
<dbReference type="OrthoDB" id="5483326at2"/>
<feature type="domain" description="CBM6" evidence="3">
    <location>
        <begin position="39"/>
        <end position="181"/>
    </location>
</feature>
<evidence type="ECO:0000313" key="5">
    <source>
        <dbReference type="Proteomes" id="UP000182719"/>
    </source>
</evidence>
<feature type="chain" id="PRO_5010271196" evidence="2">
    <location>
        <begin position="26"/>
        <end position="607"/>
    </location>
</feature>
<dbReference type="EMBL" id="FOAP01000030">
    <property type="protein sequence ID" value="SEN07488.1"/>
    <property type="molecule type" value="Genomic_DNA"/>
</dbReference>
<dbReference type="InterPro" id="IPR011050">
    <property type="entry name" value="Pectin_lyase_fold/virulence"/>
</dbReference>
<keyword evidence="5" id="KW-1185">Reference proteome</keyword>
<dbReference type="InterPro" id="IPR006584">
    <property type="entry name" value="Cellulose-bd_IV"/>
</dbReference>
<feature type="signal peptide" evidence="2">
    <location>
        <begin position="1"/>
        <end position="25"/>
    </location>
</feature>
<dbReference type="Gene3D" id="2.160.20.10">
    <property type="entry name" value="Single-stranded right-handed beta-helix, Pectin lyase-like"/>
    <property type="match status" value="1"/>
</dbReference>
<dbReference type="CDD" id="cd04080">
    <property type="entry name" value="CBM6_cellulase-like"/>
    <property type="match status" value="1"/>
</dbReference>
<dbReference type="RefSeq" id="WP_075010904.1">
    <property type="nucleotide sequence ID" value="NZ_FOAP01000030.1"/>
</dbReference>
<dbReference type="GO" id="GO:0030246">
    <property type="term" value="F:carbohydrate binding"/>
    <property type="evidence" value="ECO:0007669"/>
    <property type="project" value="InterPro"/>
</dbReference>
<evidence type="ECO:0000259" key="3">
    <source>
        <dbReference type="PROSITE" id="PS51175"/>
    </source>
</evidence>
<dbReference type="AlphaFoldDB" id="A0A1H8DLS0"/>
<sequence>MSPTLNRSSSWLLALCLGLPGLAGAAEPQTPYGSNTFPGAIRAYDFDQGGEGVAYHDLDPATGTQTYRPTEGVDIGVRGSGDLEVRGAPGEWLEYTVTVPQTGRYALSLSYSMASGGGSVSLSVDGAAAVPVALVGTGGHGTFKSHTVPTAFDVTAGTHVIRLTFTGSTTYLRQIASTQLPGRALYLSRSGAGTLDGSNWSNALPVSQLSTVLNQTMVPGDTLYVAGGLYDSSTPFSFSLSTSGTETLPKKVVGVDLGQGLPVFKGRWSPTDPGNSNKSYAFLRFTNAHHWDISNLQAESYYYGVRADTSSHLVLSQLQLHRVREGLAASNLANTKFLRSQALRYTKRGIRLIENVSDLLVEDFTADATMGDTAWATEAYPFGVSVENPADATLGSHDVVFNRVTARNNTYTSADTGAYQNGDGFSLERTAYRISFLNSAAYDNTDGGWDDKSQAPYYENCVALRNKRNFRLWNDSAQPATLNNVLGAYARKVDSYSTAGLWSQGYVEVYGSTFYANAQSEIVLENNSTPAARVKLVNTIVSDAGPCGAAASKEGGTTLELVNSVVCDGASGTPVPLQAPSSTWTGAPANAFTPVNPAVTQGYRPSP</sequence>
<dbReference type="InterPro" id="IPR008979">
    <property type="entry name" value="Galactose-bd-like_sf"/>
</dbReference>
<dbReference type="Gene3D" id="2.60.120.260">
    <property type="entry name" value="Galactose-binding domain-like"/>
    <property type="match status" value="1"/>
</dbReference>
<accession>A0A1H8DLS0</accession>
<dbReference type="InterPro" id="IPR012334">
    <property type="entry name" value="Pectin_lyas_fold"/>
</dbReference>
<dbReference type="SUPFAM" id="SSF51126">
    <property type="entry name" value="Pectin lyase-like"/>
    <property type="match status" value="1"/>
</dbReference>